<accession>A0ABS0DB89</accession>
<dbReference type="PANTHER" id="PTHR36151">
    <property type="entry name" value="BLR2777 PROTEIN"/>
    <property type="match status" value="1"/>
</dbReference>
<feature type="domain" description="ER-bound oxygenase mpaB/mpaB'/Rubber oxygenase catalytic" evidence="1">
    <location>
        <begin position="28"/>
        <end position="266"/>
    </location>
</feature>
<evidence type="ECO:0000313" key="3">
    <source>
        <dbReference type="Proteomes" id="UP000707731"/>
    </source>
</evidence>
<dbReference type="Pfam" id="PF09995">
    <property type="entry name" value="MPAB_Lcp_cat"/>
    <property type="match status" value="1"/>
</dbReference>
<proteinExistence type="predicted"/>
<evidence type="ECO:0000259" key="1">
    <source>
        <dbReference type="Pfam" id="PF09995"/>
    </source>
</evidence>
<protein>
    <submittedName>
        <fullName evidence="2">DUF2236 domain-containing protein</fullName>
    </submittedName>
</protein>
<sequence length="290" mass="32117">MSEGVTGRATPVTADVEPAPLGPDSVAWSVFGDLTFVLGASRRLLIDVGHPIVAAGVSEFSVFDSDPYGRADRTLNMIMGVVYGQEQALATAARLRELHKHFKGQHADGTRWSALNPEAFHWVHASLVHGVYTQQKLLGRGWKPGEVEQFYQEMRRVGRMYGVREQDMPVDWDSFCAWFDEMAATKLERSEVSDRVLAVVAGPKPPPMIPVLRIPVVWNYTVRPIAGATLTLITGGLLPPHLRELFGVPWSRGREIAFGALAAISRTVLPRLPRVVRMVPPARQALRRAR</sequence>
<reference evidence="2 3" key="1">
    <citation type="submission" date="2020-10" db="EMBL/GenBank/DDBJ databases">
        <title>Identification of Nocardia species via Next-generation sequencing and recognition of intraspecies genetic diversity.</title>
        <authorList>
            <person name="Li P."/>
            <person name="Li P."/>
            <person name="Lu B."/>
        </authorList>
    </citation>
    <scope>NUCLEOTIDE SEQUENCE [LARGE SCALE GENOMIC DNA]</scope>
    <source>
        <strain evidence="2 3">BJ06-0143</strain>
    </source>
</reference>
<dbReference type="PANTHER" id="PTHR36151:SF3">
    <property type="entry name" value="ER-BOUND OXYGENASE MPAB_MPAB'_RUBBER OXYGENASE CATALYTIC DOMAIN-CONTAINING PROTEIN"/>
    <property type="match status" value="1"/>
</dbReference>
<gene>
    <name evidence="2" type="ORF">IU449_14445</name>
</gene>
<keyword evidence="3" id="KW-1185">Reference proteome</keyword>
<dbReference type="InterPro" id="IPR018713">
    <property type="entry name" value="MPAB/Lcp_cat_dom"/>
</dbReference>
<evidence type="ECO:0000313" key="2">
    <source>
        <dbReference type="EMBL" id="MBF6355732.1"/>
    </source>
</evidence>
<dbReference type="EMBL" id="JADLQN010000002">
    <property type="protein sequence ID" value="MBF6355732.1"/>
    <property type="molecule type" value="Genomic_DNA"/>
</dbReference>
<name>A0ABS0DB89_9NOCA</name>
<organism evidence="2 3">
    <name type="scientific">Nocardia higoensis</name>
    <dbReference type="NCBI Taxonomy" id="228599"/>
    <lineage>
        <taxon>Bacteria</taxon>
        <taxon>Bacillati</taxon>
        <taxon>Actinomycetota</taxon>
        <taxon>Actinomycetes</taxon>
        <taxon>Mycobacteriales</taxon>
        <taxon>Nocardiaceae</taxon>
        <taxon>Nocardia</taxon>
    </lineage>
</organism>
<comment type="caution">
    <text evidence="2">The sequence shown here is derived from an EMBL/GenBank/DDBJ whole genome shotgun (WGS) entry which is preliminary data.</text>
</comment>
<dbReference type="RefSeq" id="WP_195002643.1">
    <property type="nucleotide sequence ID" value="NZ_JADLQN010000002.1"/>
</dbReference>
<dbReference type="Proteomes" id="UP000707731">
    <property type="component" value="Unassembled WGS sequence"/>
</dbReference>